<evidence type="ECO:0000256" key="8">
    <source>
        <dbReference type="ARBA" id="ARBA00022729"/>
    </source>
</evidence>
<comment type="subunit">
    <text evidence="17">Interacts with cathepsin A (protective protein), beta-galactosidase and N-acetylgalactosamine-6-sulfate sulfatase in a multienzyme complex.</text>
</comment>
<organism evidence="22">
    <name type="scientific">Oscarella lobularis</name>
    <name type="common">Bubble oscar sponge</name>
    <name type="synonym">Halisarca lobularis</name>
    <dbReference type="NCBI Taxonomy" id="121494"/>
    <lineage>
        <taxon>Eukaryota</taxon>
        <taxon>Metazoa</taxon>
        <taxon>Porifera</taxon>
        <taxon>Homoscleromorpha</taxon>
        <taxon>Homosclerophorida</taxon>
        <taxon>Oscarellidae</taxon>
        <taxon>Oscarella</taxon>
    </lineage>
</organism>
<evidence type="ECO:0000256" key="13">
    <source>
        <dbReference type="ARBA" id="ARBA00023180"/>
    </source>
</evidence>
<evidence type="ECO:0000256" key="5">
    <source>
        <dbReference type="ARBA" id="ARBA00009348"/>
    </source>
</evidence>
<evidence type="ECO:0000256" key="20">
    <source>
        <dbReference type="ARBA" id="ARBA00041413"/>
    </source>
</evidence>
<dbReference type="Gene3D" id="2.120.10.10">
    <property type="match status" value="1"/>
</dbReference>
<evidence type="ECO:0000256" key="15">
    <source>
        <dbReference type="ARBA" id="ARBA00023329"/>
    </source>
</evidence>
<dbReference type="GO" id="GO:0004308">
    <property type="term" value="F:exo-alpha-sialidase activity"/>
    <property type="evidence" value="ECO:0007669"/>
    <property type="project" value="InterPro"/>
</dbReference>
<dbReference type="InterPro" id="IPR026856">
    <property type="entry name" value="Sialidase_fam"/>
</dbReference>
<reference evidence="22" key="3">
    <citation type="journal article" date="2004" name="Genomics">
        <title>Molecular cloning and characterization of NEU4, the fourth member of the human sialidase gene family.</title>
        <authorList>
            <person name="Monti E."/>
            <person name="Bassi M.T."/>
            <person name="Bresciani R."/>
            <person name="Civini S."/>
            <person name="Croci G.L."/>
            <person name="Papini N."/>
            <person name="Riboni M."/>
            <person name="Zanchetti G."/>
            <person name="Ballabio A."/>
            <person name="Preti A."/>
            <person name="Tettamanti G."/>
            <person name="Venerando B."/>
            <person name="Borsani G."/>
        </authorList>
    </citation>
    <scope>NUCLEOTIDE SEQUENCE</scope>
</reference>
<evidence type="ECO:0000313" key="22">
    <source>
        <dbReference type="EMBL" id="DAA35230.1"/>
    </source>
</evidence>
<dbReference type="GO" id="GO:0006689">
    <property type="term" value="P:ganglioside catabolic process"/>
    <property type="evidence" value="ECO:0007669"/>
    <property type="project" value="TreeGrafter"/>
</dbReference>
<evidence type="ECO:0000256" key="17">
    <source>
        <dbReference type="ARBA" id="ARBA00038519"/>
    </source>
</evidence>
<evidence type="ECO:0000259" key="21">
    <source>
        <dbReference type="Pfam" id="PF13088"/>
    </source>
</evidence>
<dbReference type="InterPro" id="IPR036278">
    <property type="entry name" value="Sialidase_sf"/>
</dbReference>
<proteinExistence type="evidence at transcript level"/>
<evidence type="ECO:0000256" key="7">
    <source>
        <dbReference type="ARBA" id="ARBA00022553"/>
    </source>
</evidence>
<keyword evidence="6" id="KW-1003">Cell membrane</keyword>
<feature type="non-terminal residue" evidence="22">
    <location>
        <position position="1"/>
    </location>
</feature>
<evidence type="ECO:0000256" key="12">
    <source>
        <dbReference type="ARBA" id="ARBA00023136"/>
    </source>
</evidence>
<dbReference type="SUPFAM" id="SSF50939">
    <property type="entry name" value="Sialidases"/>
    <property type="match status" value="1"/>
</dbReference>
<comment type="miscellaneous">
    <text evidence="22">The sequence shown here is derived from an EMBL/GenBank/DDBJ third party annotation (TPA) entry.</text>
</comment>
<evidence type="ECO:0000256" key="14">
    <source>
        <dbReference type="ARBA" id="ARBA00023228"/>
    </source>
</evidence>
<evidence type="ECO:0000256" key="19">
    <source>
        <dbReference type="ARBA" id="ARBA00041332"/>
    </source>
</evidence>
<evidence type="ECO:0000256" key="18">
    <source>
        <dbReference type="ARBA" id="ARBA00040509"/>
    </source>
</evidence>
<dbReference type="GO" id="GO:0043202">
    <property type="term" value="C:lysosomal lumen"/>
    <property type="evidence" value="ECO:0007669"/>
    <property type="project" value="UniProtKB-SubCell"/>
</dbReference>
<keyword evidence="7" id="KW-0597">Phosphoprotein</keyword>
<name>K0Q560_OSCLO</name>
<comment type="subcellular location">
    <subcellularLocation>
        <location evidence="3">Cell membrane</location>
    </subcellularLocation>
    <subcellularLocation>
        <location evidence="4">Cytoplasmic vesicle</location>
    </subcellularLocation>
    <subcellularLocation>
        <location evidence="2">Lysosome lumen</location>
    </subcellularLocation>
    <subcellularLocation>
        <location evidence="1">Lysosome membrane</location>
        <topology evidence="1">Peripheral membrane protein</topology>
        <orientation evidence="1">Lumenal side</orientation>
    </subcellularLocation>
</comment>
<evidence type="ECO:0000256" key="4">
    <source>
        <dbReference type="ARBA" id="ARBA00004541"/>
    </source>
</evidence>
<keyword evidence="14" id="KW-0458">Lysosome</keyword>
<reference evidence="22" key="1">
    <citation type="journal article" date="1999" name="Genomics">
        <title>Cloning and characterization of NEU2, a human gene homologous to rodent soluble sialidases.</title>
        <authorList>
            <person name="Monti E."/>
            <person name="Preti A."/>
            <person name="Rossi E."/>
            <person name="Ballabio A."/>
            <person name="Borsani G."/>
        </authorList>
    </citation>
    <scope>NUCLEOTIDE SEQUENCE</scope>
</reference>
<dbReference type="GO" id="GO:0005886">
    <property type="term" value="C:plasma membrane"/>
    <property type="evidence" value="ECO:0007669"/>
    <property type="project" value="UniProtKB-SubCell"/>
</dbReference>
<feature type="non-terminal residue" evidence="22">
    <location>
        <position position="285"/>
    </location>
</feature>
<keyword evidence="13" id="KW-0325">Glycoprotein</keyword>
<evidence type="ECO:0000256" key="3">
    <source>
        <dbReference type="ARBA" id="ARBA00004236"/>
    </source>
</evidence>
<dbReference type="PANTHER" id="PTHR10628:SF25">
    <property type="entry name" value="SIALIDASE-1"/>
    <property type="match status" value="1"/>
</dbReference>
<dbReference type="CDD" id="cd15482">
    <property type="entry name" value="Sialidase_non-viral"/>
    <property type="match status" value="1"/>
</dbReference>
<sequence length="285" mass="31251">PTRPRTRGLAFLAFVAVSEGRYRINPKPHHDPQYVWTPNGADQMGVYRIPLITAAPNGNLIALTEGRKIGGGDTGYKFLSQRSISSQVVVSTQGDQKWSPTIEEIDNGYTMSDGVILGAVVTDNVTKTMFVIYGECEHACPTTRTYVINSTDNGLSWSDPVDITHHIGTNKTVFSPGPGTGLQKMHAPHKGRLVFCGHYHDIIDGQSYMNTEGLKCIYSDDHGRSWKNGTVIPGMLYNQPKVQGDFLPNECQPVEMSDGSILISIRNQYKYHGAARMFASSVDGG</sequence>
<reference evidence="22" key="2">
    <citation type="journal article" date="2000" name="Biochem. J.">
        <title>Identification and expression of NEU3, a novel human sialidase associated to the plasma membrane.</title>
        <authorList>
            <person name="Monti E."/>
            <person name="Bassi M.T."/>
            <person name="Papini N."/>
            <person name="Riboni M."/>
            <person name="Manzoni M."/>
            <person name="Venerando B."/>
            <person name="Croci G."/>
            <person name="Preti A."/>
            <person name="Ballabio A."/>
            <person name="Tettamanti G."/>
            <person name="Borsani G."/>
        </authorList>
    </citation>
    <scope>NUCLEOTIDE SEQUENCE</scope>
</reference>
<keyword evidence="10" id="KW-0378">Hydrolase</keyword>
<keyword evidence="9" id="KW-0677">Repeat</keyword>
<accession>K0Q560</accession>
<evidence type="ECO:0000256" key="11">
    <source>
        <dbReference type="ARBA" id="ARBA00023098"/>
    </source>
</evidence>
<evidence type="ECO:0000256" key="10">
    <source>
        <dbReference type="ARBA" id="ARBA00022801"/>
    </source>
</evidence>
<dbReference type="InterPro" id="IPR011040">
    <property type="entry name" value="Sialidase"/>
</dbReference>
<reference evidence="22" key="4">
    <citation type="journal article" date="2007" name="Biochem. J.">
        <title>Molecular cloning and biochemical characterization of sialidases from zebrafish (Danio rerio).</title>
        <authorList>
            <person name="Manzoni M."/>
            <person name="Colombi P."/>
            <person name="Papini N."/>
            <person name="Rubaga L."/>
            <person name="Tiso N."/>
            <person name="Preti A."/>
            <person name="Venerando B."/>
            <person name="Tettamanti G."/>
            <person name="Bresciani R."/>
            <person name="Argenton F."/>
            <person name="Borsani G."/>
            <person name="Monti E."/>
        </authorList>
    </citation>
    <scope>NUCLEOTIDE SEQUENCE</scope>
</reference>
<keyword evidence="15" id="KW-0968">Cytoplasmic vesicle</keyword>
<evidence type="ECO:0000256" key="6">
    <source>
        <dbReference type="ARBA" id="ARBA00022475"/>
    </source>
</evidence>
<comment type="similarity">
    <text evidence="5">Belongs to the glycosyl hydrolase 33 family.</text>
</comment>
<keyword evidence="8" id="KW-0732">Signal</keyword>
<dbReference type="GO" id="GO:0005765">
    <property type="term" value="C:lysosomal membrane"/>
    <property type="evidence" value="ECO:0007669"/>
    <property type="project" value="UniProtKB-SubCell"/>
</dbReference>
<dbReference type="AlphaFoldDB" id="K0Q560"/>
<evidence type="ECO:0000256" key="9">
    <source>
        <dbReference type="ARBA" id="ARBA00022737"/>
    </source>
</evidence>
<keyword evidence="12" id="KW-0472">Membrane</keyword>
<comment type="function">
    <text evidence="16">Catalyzes the removal of sialic acid (N-acetylneuraminic acid) moieties from glycoproteins and glycolipids. To be active, it is strictly dependent on its presence in the multienzyme complex. Appears to have a preference for alpha 2-3 and alpha 2-6 sialyl linkage.</text>
</comment>
<dbReference type="Pfam" id="PF13088">
    <property type="entry name" value="BNR_2"/>
    <property type="match status" value="1"/>
</dbReference>
<keyword evidence="11" id="KW-0443">Lipid metabolism</keyword>
<evidence type="ECO:0000256" key="1">
    <source>
        <dbReference type="ARBA" id="ARBA00004207"/>
    </source>
</evidence>
<feature type="domain" description="Sialidase" evidence="21">
    <location>
        <begin position="89"/>
        <end position="285"/>
    </location>
</feature>
<reference evidence="22" key="5">
    <citation type="journal article" date="2011" name="BMC Biochem.">
        <title>Gallus gallus NEU3 sialidase as model to study protein evolution mechanism based on rapid evolving loops.</title>
        <authorList>
            <person name="Giacopuzzi E."/>
            <person name="Barlati S."/>
            <person name="Preti A."/>
            <person name="Venerando B."/>
            <person name="Monti E."/>
            <person name="Borsani G."/>
            <person name="Bresciani R."/>
        </authorList>
    </citation>
    <scope>NUCLEOTIDE SEQUENCE</scope>
</reference>
<dbReference type="EMBL" id="BK008543">
    <property type="protein sequence ID" value="DAA35230.1"/>
    <property type="molecule type" value="mRNA"/>
</dbReference>
<dbReference type="GO" id="GO:0009313">
    <property type="term" value="P:oligosaccharide catabolic process"/>
    <property type="evidence" value="ECO:0007669"/>
    <property type="project" value="TreeGrafter"/>
</dbReference>
<evidence type="ECO:0000256" key="2">
    <source>
        <dbReference type="ARBA" id="ARBA00004227"/>
    </source>
</evidence>
<protein>
    <recommendedName>
        <fullName evidence="18">Sialidase-1</fullName>
    </recommendedName>
    <alternativeName>
        <fullName evidence="20">Lysosomal sialidase</fullName>
    </alternativeName>
    <alternativeName>
        <fullName evidence="19">N-acetyl-alpha-neuraminidase 1</fullName>
    </alternativeName>
</protein>
<dbReference type="PANTHER" id="PTHR10628">
    <property type="entry name" value="SIALIDASE"/>
    <property type="match status" value="1"/>
</dbReference>
<reference evidence="22" key="6">
    <citation type="journal article" date="2012" name="PLoS ONE">
        <title>New insights on the sialidase protein family revealed by a phylogenetic analysis in metazoa.</title>
        <authorList>
            <person name="Giacopuzzi E."/>
            <person name="Bresciani R."/>
            <person name="Schauer R."/>
            <person name="Monti E."/>
            <person name="Borsani G."/>
        </authorList>
    </citation>
    <scope>NUCLEOTIDE SEQUENCE</scope>
</reference>
<evidence type="ECO:0000256" key="16">
    <source>
        <dbReference type="ARBA" id="ARBA00037235"/>
    </source>
</evidence>
<dbReference type="GO" id="GO:0031410">
    <property type="term" value="C:cytoplasmic vesicle"/>
    <property type="evidence" value="ECO:0007669"/>
    <property type="project" value="UniProtKB-SubCell"/>
</dbReference>